<dbReference type="RefSeq" id="XP_033531220.1">
    <property type="nucleotide sequence ID" value="XM_033673948.1"/>
</dbReference>
<evidence type="ECO:0000256" key="1">
    <source>
        <dbReference type="SAM" id="Phobius"/>
    </source>
</evidence>
<dbReference type="EMBL" id="ML975171">
    <property type="protein sequence ID" value="KAF1809589.1"/>
    <property type="molecule type" value="Genomic_DNA"/>
</dbReference>
<evidence type="ECO:0000313" key="3">
    <source>
        <dbReference type="Proteomes" id="UP000504638"/>
    </source>
</evidence>
<dbReference type="AlphaFoldDB" id="A0A6G1FVB6"/>
<organism evidence="2">
    <name type="scientific">Eremomyces bilateralis CBS 781.70</name>
    <dbReference type="NCBI Taxonomy" id="1392243"/>
    <lineage>
        <taxon>Eukaryota</taxon>
        <taxon>Fungi</taxon>
        <taxon>Dikarya</taxon>
        <taxon>Ascomycota</taxon>
        <taxon>Pezizomycotina</taxon>
        <taxon>Dothideomycetes</taxon>
        <taxon>Dothideomycetes incertae sedis</taxon>
        <taxon>Eremomycetales</taxon>
        <taxon>Eremomycetaceae</taxon>
        <taxon>Eremomyces</taxon>
    </lineage>
</organism>
<keyword evidence="3" id="KW-1185">Reference proteome</keyword>
<gene>
    <name evidence="2 4" type="ORF">P152DRAFT_153438</name>
</gene>
<dbReference type="GeneID" id="54414518"/>
<accession>A0A6G1FVB6</accession>
<reference evidence="4" key="3">
    <citation type="submission" date="2025-04" db="UniProtKB">
        <authorList>
            <consortium name="RefSeq"/>
        </authorList>
    </citation>
    <scope>IDENTIFICATION</scope>
    <source>
        <strain evidence="4">CBS 781.70</strain>
    </source>
</reference>
<name>A0A6G1FVB6_9PEZI</name>
<evidence type="ECO:0000313" key="2">
    <source>
        <dbReference type="EMBL" id="KAF1809589.1"/>
    </source>
</evidence>
<keyword evidence="1" id="KW-0472">Membrane</keyword>
<proteinExistence type="predicted"/>
<evidence type="ECO:0000313" key="4">
    <source>
        <dbReference type="RefSeq" id="XP_033531220.1"/>
    </source>
</evidence>
<keyword evidence="1" id="KW-1133">Transmembrane helix</keyword>
<keyword evidence="1" id="KW-0812">Transmembrane</keyword>
<feature type="transmembrane region" description="Helical" evidence="1">
    <location>
        <begin position="6"/>
        <end position="22"/>
    </location>
</feature>
<dbReference type="Proteomes" id="UP000504638">
    <property type="component" value="Unplaced"/>
</dbReference>
<protein>
    <submittedName>
        <fullName evidence="2 4">Uncharacterized protein</fullName>
    </submittedName>
</protein>
<reference evidence="2 4" key="1">
    <citation type="submission" date="2020-01" db="EMBL/GenBank/DDBJ databases">
        <authorList>
            <consortium name="DOE Joint Genome Institute"/>
            <person name="Haridas S."/>
            <person name="Albert R."/>
            <person name="Binder M."/>
            <person name="Bloem J."/>
            <person name="Labutti K."/>
            <person name="Salamov A."/>
            <person name="Andreopoulos B."/>
            <person name="Baker S.E."/>
            <person name="Barry K."/>
            <person name="Bills G."/>
            <person name="Bluhm B.H."/>
            <person name="Cannon C."/>
            <person name="Castanera R."/>
            <person name="Culley D.E."/>
            <person name="Daum C."/>
            <person name="Ezra D."/>
            <person name="Gonzalez J.B."/>
            <person name="Henrissat B."/>
            <person name="Kuo A."/>
            <person name="Liang C."/>
            <person name="Lipzen A."/>
            <person name="Lutzoni F."/>
            <person name="Magnuson J."/>
            <person name="Mondo S."/>
            <person name="Nolan M."/>
            <person name="Ohm R."/>
            <person name="Pangilinan J."/>
            <person name="Park H.-J."/>
            <person name="Ramirez L."/>
            <person name="Alfaro M."/>
            <person name="Sun H."/>
            <person name="Tritt A."/>
            <person name="Yoshinaga Y."/>
            <person name="Zwiers L.-H."/>
            <person name="Turgeon B.G."/>
            <person name="Goodwin S.B."/>
            <person name="Spatafora J.W."/>
            <person name="Crous P.W."/>
            <person name="Grigoriev I.V."/>
        </authorList>
    </citation>
    <scope>NUCLEOTIDE SEQUENCE</scope>
    <source>
        <strain evidence="2 4">CBS 781.70</strain>
    </source>
</reference>
<sequence>MSFYSISFYFISFCFISFRFILSRFISSRFTSTTYNAPSAYGRSTLLSQSRDDSAQAFQRVRELTPQASRYTHSQWKISFTSLSLPTCRIDAKIGISSYAKGLVGTPT</sequence>
<reference evidence="4" key="2">
    <citation type="submission" date="2020-04" db="EMBL/GenBank/DDBJ databases">
        <authorList>
            <consortium name="NCBI Genome Project"/>
        </authorList>
    </citation>
    <scope>NUCLEOTIDE SEQUENCE</scope>
    <source>
        <strain evidence="4">CBS 781.70</strain>
    </source>
</reference>